<dbReference type="RefSeq" id="WP_128090583.1">
    <property type="nucleotide sequence ID" value="NZ_UARG01000002.1"/>
</dbReference>
<evidence type="ECO:0000313" key="2">
    <source>
        <dbReference type="EMBL" id="SQA78045.1"/>
    </source>
</evidence>
<organism evidence="1 3">
    <name type="scientific">Capnocytophaga ochracea</name>
    <dbReference type="NCBI Taxonomy" id="1018"/>
    <lineage>
        <taxon>Bacteria</taxon>
        <taxon>Pseudomonadati</taxon>
        <taxon>Bacteroidota</taxon>
        <taxon>Flavobacteriia</taxon>
        <taxon>Flavobacteriales</taxon>
        <taxon>Flavobacteriaceae</taxon>
        <taxon>Capnocytophaga</taxon>
    </lineage>
</organism>
<protein>
    <submittedName>
        <fullName evidence="1">N-acylneuraminate cytidylyltransferase</fullName>
        <ecNumber evidence="1">2.7.7.43</ecNumber>
    </submittedName>
</protein>
<keyword evidence="1" id="KW-0808">Transferase</keyword>
<dbReference type="Pfam" id="PF02348">
    <property type="entry name" value="CTP_transf_3"/>
    <property type="match status" value="1"/>
</dbReference>
<accession>A0A2X1H3Z6</accession>
<dbReference type="PANTHER" id="PTHR21485:SF6">
    <property type="entry name" value="N-ACYLNEURAMINATE CYTIDYLYLTRANSFERASE-RELATED"/>
    <property type="match status" value="1"/>
</dbReference>
<dbReference type="GO" id="GO:0008781">
    <property type="term" value="F:N-acylneuraminate cytidylyltransferase activity"/>
    <property type="evidence" value="ECO:0007669"/>
    <property type="project" value="UniProtKB-EC"/>
</dbReference>
<dbReference type="EMBL" id="UARG01000002">
    <property type="protein sequence ID" value="SPV25419.1"/>
    <property type="molecule type" value="Genomic_DNA"/>
</dbReference>
<dbReference type="SUPFAM" id="SSF53448">
    <property type="entry name" value="Nucleotide-diphospho-sugar transferases"/>
    <property type="match status" value="1"/>
</dbReference>
<dbReference type="PANTHER" id="PTHR21485">
    <property type="entry name" value="HAD SUPERFAMILY MEMBERS CMAS AND KDSC"/>
    <property type="match status" value="1"/>
</dbReference>
<name>A0A2X1H3Z6_CAPOC</name>
<dbReference type="CDD" id="cd02513">
    <property type="entry name" value="CMP-NeuAc_Synthase"/>
    <property type="match status" value="1"/>
</dbReference>
<keyword evidence="1" id="KW-0548">Nucleotidyltransferase</keyword>
<gene>
    <name evidence="1" type="primary">neuA_1</name>
    <name evidence="2" type="synonym">neuA_2</name>
    <name evidence="1" type="ORF">NCTC11546_00011</name>
    <name evidence="2" type="ORF">NCTC11546_01271</name>
</gene>
<dbReference type="EC" id="2.7.7.43" evidence="1"/>
<dbReference type="Gene3D" id="3.90.550.10">
    <property type="entry name" value="Spore Coat Polysaccharide Biosynthesis Protein SpsA, Chain A"/>
    <property type="match status" value="1"/>
</dbReference>
<sequence>MEILITICARGGSKGIPGKNIKVINEKPLIYYTLKTANAFKEKYKGKVDIVLSTDSQQIKNVVEKQGLYIETDYTRPEALATDTAGKLGVIIDVKNFMEQKHHKKYDYVLDMDVTAPLRSVADLEKALALLKQNTEAYNIFSVSPCHRNPYFNMVEENKEGFYELCKKGSFLTRQSAPKVFDMNASFYYYKKTFFDHNCERVITDKSLVYVVPHLCFDLDEPIDFEFMSFLLTQKRLDFDFNY</sequence>
<reference evidence="1 3" key="1">
    <citation type="submission" date="2018-06" db="EMBL/GenBank/DDBJ databases">
        <authorList>
            <consortium name="Pathogen Informatics"/>
            <person name="Doyle S."/>
        </authorList>
    </citation>
    <scope>NUCLEOTIDE SEQUENCE [LARGE SCALE GENOMIC DNA]</scope>
    <source>
        <strain evidence="1 3">NCTC11546</strain>
    </source>
</reference>
<dbReference type="EMBL" id="UARG01000017">
    <property type="protein sequence ID" value="SQA78045.1"/>
    <property type="molecule type" value="Genomic_DNA"/>
</dbReference>
<proteinExistence type="predicted"/>
<evidence type="ECO:0000313" key="3">
    <source>
        <dbReference type="Proteomes" id="UP000249891"/>
    </source>
</evidence>
<dbReference type="Proteomes" id="UP000249891">
    <property type="component" value="Unassembled WGS sequence"/>
</dbReference>
<dbReference type="InterPro" id="IPR029044">
    <property type="entry name" value="Nucleotide-diphossugar_trans"/>
</dbReference>
<dbReference type="AlphaFoldDB" id="A0A2X1H3Z6"/>
<evidence type="ECO:0000313" key="1">
    <source>
        <dbReference type="EMBL" id="SPV25419.1"/>
    </source>
</evidence>
<dbReference type="InterPro" id="IPR050793">
    <property type="entry name" value="CMP-NeuNAc_synthase"/>
</dbReference>
<dbReference type="InterPro" id="IPR003329">
    <property type="entry name" value="Cytidylyl_trans"/>
</dbReference>